<evidence type="ECO:0000259" key="7">
    <source>
        <dbReference type="PROSITE" id="PS51194"/>
    </source>
</evidence>
<reference evidence="8 9" key="1">
    <citation type="submission" date="2014-03" db="EMBL/GenBank/DDBJ databases">
        <title>Bradyrhizobium valentinum sp. nov., isolated from effective nodules of Lupinus mariae-josephae, a lupine endemic of basic-lime soils in Eastern Spain.</title>
        <authorList>
            <person name="Duran D."/>
            <person name="Rey L."/>
            <person name="Navarro A."/>
            <person name="Busquets A."/>
            <person name="Imperial J."/>
            <person name="Ruiz-Argueso T."/>
        </authorList>
    </citation>
    <scope>NUCLEOTIDE SEQUENCE [LARGE SCALE GENOMIC DNA]</scope>
    <source>
        <strain evidence="8 9">PAC68</strain>
    </source>
</reference>
<dbReference type="SMART" id="SM00487">
    <property type="entry name" value="DEXDc"/>
    <property type="match status" value="1"/>
</dbReference>
<dbReference type="PANTHER" id="PTHR47961">
    <property type="entry name" value="DNA POLYMERASE THETA, PUTATIVE (AFU_ORTHOLOGUE AFUA_1G05260)-RELATED"/>
    <property type="match status" value="1"/>
</dbReference>
<evidence type="ECO:0000256" key="4">
    <source>
        <dbReference type="ARBA" id="ARBA00022840"/>
    </source>
</evidence>
<evidence type="ECO:0000313" key="9">
    <source>
        <dbReference type="Proteomes" id="UP000050863"/>
    </source>
</evidence>
<keyword evidence="3 8" id="KW-0347">Helicase</keyword>
<organism evidence="8 9">
    <name type="scientific">Bradyrhizobium jicamae</name>
    <dbReference type="NCBI Taxonomy" id="280332"/>
    <lineage>
        <taxon>Bacteria</taxon>
        <taxon>Pseudomonadati</taxon>
        <taxon>Pseudomonadota</taxon>
        <taxon>Alphaproteobacteria</taxon>
        <taxon>Hyphomicrobiales</taxon>
        <taxon>Nitrobacteraceae</taxon>
        <taxon>Bradyrhizobium</taxon>
    </lineage>
</organism>
<dbReference type="GO" id="GO:0005524">
    <property type="term" value="F:ATP binding"/>
    <property type="evidence" value="ECO:0007669"/>
    <property type="project" value="UniProtKB-KW"/>
</dbReference>
<dbReference type="EMBL" id="LLXZ01000139">
    <property type="protein sequence ID" value="KRR03924.1"/>
    <property type="molecule type" value="Genomic_DNA"/>
</dbReference>
<keyword evidence="2" id="KW-0378">Hydrolase</keyword>
<dbReference type="STRING" id="280332.CQ12_32735"/>
<keyword evidence="4" id="KW-0067">ATP-binding</keyword>
<evidence type="ECO:0000256" key="5">
    <source>
        <dbReference type="SAM" id="MobiDB-lite"/>
    </source>
</evidence>
<dbReference type="SUPFAM" id="SSF52540">
    <property type="entry name" value="P-loop containing nucleoside triphosphate hydrolases"/>
    <property type="match status" value="1"/>
</dbReference>
<accession>A0A0R3L7M4</accession>
<dbReference type="AlphaFoldDB" id="A0A0R3L7M4"/>
<feature type="domain" description="Helicase ATP-binding" evidence="6">
    <location>
        <begin position="282"/>
        <end position="462"/>
    </location>
</feature>
<keyword evidence="9" id="KW-1185">Reference proteome</keyword>
<dbReference type="OrthoDB" id="9815222at2"/>
<evidence type="ECO:0000256" key="3">
    <source>
        <dbReference type="ARBA" id="ARBA00022806"/>
    </source>
</evidence>
<dbReference type="Proteomes" id="UP000050863">
    <property type="component" value="Unassembled WGS sequence"/>
</dbReference>
<dbReference type="GO" id="GO:0016787">
    <property type="term" value="F:hydrolase activity"/>
    <property type="evidence" value="ECO:0007669"/>
    <property type="project" value="UniProtKB-KW"/>
</dbReference>
<feature type="region of interest" description="Disordered" evidence="5">
    <location>
        <begin position="523"/>
        <end position="549"/>
    </location>
</feature>
<dbReference type="Pfam" id="PF00270">
    <property type="entry name" value="DEAD"/>
    <property type="match status" value="1"/>
</dbReference>
<evidence type="ECO:0000256" key="2">
    <source>
        <dbReference type="ARBA" id="ARBA00022801"/>
    </source>
</evidence>
<dbReference type="PROSITE" id="PS51194">
    <property type="entry name" value="HELICASE_CTER"/>
    <property type="match status" value="1"/>
</dbReference>
<evidence type="ECO:0000256" key="1">
    <source>
        <dbReference type="ARBA" id="ARBA00022741"/>
    </source>
</evidence>
<dbReference type="GO" id="GO:0003676">
    <property type="term" value="F:nucleic acid binding"/>
    <property type="evidence" value="ECO:0007669"/>
    <property type="project" value="InterPro"/>
</dbReference>
<dbReference type="PANTHER" id="PTHR47961:SF6">
    <property type="entry name" value="DNA-DIRECTED DNA POLYMERASE"/>
    <property type="match status" value="1"/>
</dbReference>
<dbReference type="InterPro" id="IPR014001">
    <property type="entry name" value="Helicase_ATP-bd"/>
</dbReference>
<dbReference type="RefSeq" id="WP_057837548.1">
    <property type="nucleotide sequence ID" value="NZ_LLXZ01000139.1"/>
</dbReference>
<dbReference type="InterPro" id="IPR027417">
    <property type="entry name" value="P-loop_NTPase"/>
</dbReference>
<dbReference type="Gene3D" id="3.40.50.300">
    <property type="entry name" value="P-loop containing nucleotide triphosphate hydrolases"/>
    <property type="match status" value="2"/>
</dbReference>
<comment type="caution">
    <text evidence="8">The sequence shown here is derived from an EMBL/GenBank/DDBJ whole genome shotgun (WGS) entry which is preliminary data.</text>
</comment>
<sequence>MPSAEALRLAREVRQAQAPVGLTPAQAKLYSQRIRREMEREGLRSFAPGDVYVYLEDAAFLLDCAFLERDSDALSSWREGVKRAAEILEWLSQPSLRPSGSPLHLLSAAAYQVAGYPAMALGELQRVPVDEEASKVLLHFLRADFPSTLEAIQVFWRAQMQGGIEPRSAIAEFSLEAVRHSIMAIGSVCSYFRTGQSQLVARSVAKMENLAKGFVHSRDDYSYILARLVAETCKRYVDTTLWPKIELLARSTPRASEALIQFARSAFSNKRALVWPAQSNGIDRLAEGSSFVLCTPTGSGKTTIATLGIVQALFTPDPNPVLGLEAWDPGSLILYLVPSRALAAEVESRMEQDLRGISADPVVVTGLYGGTDWGPTDAWIQSDRRTIVICTFEKADALIRYLGVLFLHRVRLVVIDEVHMVEQSDARGLDDASSRPYRLEQLGTRLLTAQETHRFRIIALSAVAARAAPALARWLSASPTATPTRSDYRSTRQMLGYVEVSHAGNFEIRYDLMDGRSLRFDDERPRDTPFVTSPFPPLPGGLDQDDGPEKRMRAPTLWAALHLAAARPDGSRPTVLISLTQSPDAFGAACLSALDSWQGIQLPDYGGPDLTNDLWTRCLASAEDYFTRSSIEYRLLLKGIALHHGKMPGMMARRLKRLIDASLVRVVVATSTLSEGVNIPVNYLLIPSVYRGPTRFTLQEFTNLIGRAGRPGVAAEGHALVVLEGQRFGRWGAPLHNRQREGYGQLVADLEESLAAPPQGQPSDRASSALVKLMELLYGAWRTVAPSGTPDQFYTWLEQVSIASDDDRAPERYVDSLDSFLIAAIQEVEEISGRELSPVELEAELLRIWRHTYAFASASNEETLRAVWLWRGRVIKQRYPNAAQRRQIYKTSLSPSSATSLIGAIERIRQKLLEGTSYAGSTTEQKFTFVAEVLALLSDIRPFQISTKMGRAKSFRDWRGVLRWWLAKGTLSRQPTPAQITNWYEFVASNFIYRGVWGVGSALGLLLDLTPDGQPIRALEINDWPRSGLPWIAFWLKELITWGTLEPVAAFLLARGQINTRPEAEALAQVYYASLPVGLPANDRLDPRRIRDWVETMRRPVERRAEPNSIRVGAQLVRPVRDYLQSRMVVFPIRQGEFTVWIDPAGYTVAWSANGGQDDFALPDFQYELDVAASAVNGERYLRYL</sequence>
<dbReference type="GO" id="GO:0004386">
    <property type="term" value="F:helicase activity"/>
    <property type="evidence" value="ECO:0007669"/>
    <property type="project" value="UniProtKB-KW"/>
</dbReference>
<gene>
    <name evidence="8" type="ORF">CQ12_32735</name>
</gene>
<dbReference type="InterPro" id="IPR001650">
    <property type="entry name" value="Helicase_C-like"/>
</dbReference>
<evidence type="ECO:0000259" key="6">
    <source>
        <dbReference type="PROSITE" id="PS51192"/>
    </source>
</evidence>
<dbReference type="InterPro" id="IPR050474">
    <property type="entry name" value="Hel308_SKI2-like"/>
</dbReference>
<feature type="domain" description="Helicase C-terminal" evidence="7">
    <location>
        <begin position="578"/>
        <end position="755"/>
    </location>
</feature>
<proteinExistence type="predicted"/>
<dbReference type="SMART" id="SM00490">
    <property type="entry name" value="HELICc"/>
    <property type="match status" value="1"/>
</dbReference>
<name>A0A0R3L7M4_9BRAD</name>
<protein>
    <submittedName>
        <fullName evidence="8">DEAD/DEAH box helicase</fullName>
    </submittedName>
</protein>
<dbReference type="PROSITE" id="PS51192">
    <property type="entry name" value="HELICASE_ATP_BIND_1"/>
    <property type="match status" value="1"/>
</dbReference>
<dbReference type="InterPro" id="IPR011545">
    <property type="entry name" value="DEAD/DEAH_box_helicase_dom"/>
</dbReference>
<keyword evidence="1" id="KW-0547">Nucleotide-binding</keyword>
<evidence type="ECO:0000313" key="8">
    <source>
        <dbReference type="EMBL" id="KRR03924.1"/>
    </source>
</evidence>